<dbReference type="InterPro" id="IPR059154">
    <property type="entry name" value="Glce_b_sandwich"/>
</dbReference>
<accession>A0ABQ9IZI4</accession>
<evidence type="ECO:0000313" key="17">
    <source>
        <dbReference type="Proteomes" id="UP001162164"/>
    </source>
</evidence>
<comment type="caution">
    <text evidence="16">The sequence shown here is derived from an EMBL/GenBank/DDBJ whole genome shotgun (WGS) entry which is preliminary data.</text>
</comment>
<evidence type="ECO:0000256" key="12">
    <source>
        <dbReference type="ARBA" id="ARBA00037847"/>
    </source>
</evidence>
<dbReference type="Proteomes" id="UP001162164">
    <property type="component" value="Unassembled WGS sequence"/>
</dbReference>
<dbReference type="EC" id="5.1.3.17" evidence="6"/>
<feature type="domain" description="D-glucuronyl C5-epimerase beta-sandwich" evidence="15">
    <location>
        <begin position="227"/>
        <end position="349"/>
    </location>
</feature>
<evidence type="ECO:0000256" key="9">
    <source>
        <dbReference type="ARBA" id="ARBA00022989"/>
    </source>
</evidence>
<evidence type="ECO:0000256" key="7">
    <source>
        <dbReference type="ARBA" id="ARBA00022692"/>
    </source>
</evidence>
<sequence length="483" mass="55755">MSITQKVVGSLQDQKIYHFSKGPPLFFVMMRLNVKVALTFLLLIGILTIVVLYSFCGDSPKEWHRLKYDSLNNGFDLQETEEIECDINGEYIIMCKKEGDEVYGKLATYDGSEKFEWSHSYSKVYHPKAKYDPRGVFMYFENYNVEVRERVKCVSAIEGVPISTQWESQGYYYPTQIAQFGLSHYSKNLTEPEPRRKTIEDSDKELGKWLVPNSAKVERIFDNVKGSKILQFSTSENYLDGVKLKMDHVLHFFMGVHIMLSGNSSFSIILQNRETKKIYNLHYINSDVWITAQENNIYHGIGTMQEWKRLTRDLIIDLQKGLNYLDKDKSKHKIPRSKLKIINITLRGSGAIDNLTLSSSEHIQQFYDAAEWFVRHQDADTGGWTIPVKRRLASGFEDLQPGWYSSMGQGHAISVLSRAYYHSQGDVRYLNAALNGLKPFRVPSSKGGVLATFLNKYHWYEEYPTKTTIFCLKRFHLLSPGII</sequence>
<keyword evidence="7 13" id="KW-0812">Transmembrane</keyword>
<comment type="pathway">
    <text evidence="4">Glycan metabolism; heparan sulfate biosynthesis.</text>
</comment>
<evidence type="ECO:0000259" key="14">
    <source>
        <dbReference type="Pfam" id="PF06662"/>
    </source>
</evidence>
<comment type="similarity">
    <text evidence="5">Belongs to the D-glucuronyl C5-epimerase family.</text>
</comment>
<evidence type="ECO:0000256" key="8">
    <source>
        <dbReference type="ARBA" id="ARBA00022968"/>
    </source>
</evidence>
<comment type="catalytic activity">
    <reaction evidence="1">
        <text>[heparosan-N-sulfate](n) = [heparan-N-sulfate](n)</text>
        <dbReference type="Rhea" id="RHEA:20197"/>
        <dbReference type="Rhea" id="RHEA-COMP:9556"/>
        <dbReference type="Rhea" id="RHEA-COMP:9557"/>
        <dbReference type="ChEBI" id="CHEBI:58041"/>
        <dbReference type="ChEBI" id="CHEBI:58287"/>
        <dbReference type="EC" id="5.1.3.17"/>
    </reaction>
</comment>
<feature type="transmembrane region" description="Helical" evidence="13">
    <location>
        <begin position="36"/>
        <end position="56"/>
    </location>
</feature>
<evidence type="ECO:0000256" key="1">
    <source>
        <dbReference type="ARBA" id="ARBA00000434"/>
    </source>
</evidence>
<comment type="subcellular location">
    <subcellularLocation>
        <location evidence="12">Endomembrane system</location>
        <topology evidence="12">Single-pass membrane protein</topology>
    </subcellularLocation>
    <subcellularLocation>
        <location evidence="2">Membrane</location>
        <topology evidence="2">Single-pass type II membrane protein</topology>
    </subcellularLocation>
</comment>
<name>A0ABQ9IZI4_9CUCU</name>
<evidence type="ECO:0000259" key="15">
    <source>
        <dbReference type="Pfam" id="PF21174"/>
    </source>
</evidence>
<evidence type="ECO:0000256" key="3">
    <source>
        <dbReference type="ARBA" id="ARBA00004841"/>
    </source>
</evidence>
<keyword evidence="17" id="KW-1185">Reference proteome</keyword>
<keyword evidence="8" id="KW-0735">Signal-anchor</keyword>
<keyword evidence="9 13" id="KW-1133">Transmembrane helix</keyword>
<feature type="domain" description="D-glucuronyl C5-epimerase C-terminal" evidence="14">
    <location>
        <begin position="377"/>
        <end position="472"/>
    </location>
</feature>
<evidence type="ECO:0000256" key="5">
    <source>
        <dbReference type="ARBA" id="ARBA00005584"/>
    </source>
</evidence>
<dbReference type="Pfam" id="PF21174">
    <property type="entry name" value="Glce_b_sandwich"/>
    <property type="match status" value="1"/>
</dbReference>
<protein>
    <recommendedName>
        <fullName evidence="6">heparosan-N-sulfate-glucuronate 5-epimerase</fullName>
        <ecNumber evidence="6">5.1.3.17</ecNumber>
    </recommendedName>
</protein>
<evidence type="ECO:0000256" key="10">
    <source>
        <dbReference type="ARBA" id="ARBA00023136"/>
    </source>
</evidence>
<dbReference type="Pfam" id="PF06662">
    <property type="entry name" value="C5-epim_C"/>
    <property type="match status" value="1"/>
</dbReference>
<organism evidence="16 17">
    <name type="scientific">Molorchus minor</name>
    <dbReference type="NCBI Taxonomy" id="1323400"/>
    <lineage>
        <taxon>Eukaryota</taxon>
        <taxon>Metazoa</taxon>
        <taxon>Ecdysozoa</taxon>
        <taxon>Arthropoda</taxon>
        <taxon>Hexapoda</taxon>
        <taxon>Insecta</taxon>
        <taxon>Pterygota</taxon>
        <taxon>Neoptera</taxon>
        <taxon>Endopterygota</taxon>
        <taxon>Coleoptera</taxon>
        <taxon>Polyphaga</taxon>
        <taxon>Cucujiformia</taxon>
        <taxon>Chrysomeloidea</taxon>
        <taxon>Cerambycidae</taxon>
        <taxon>Lamiinae</taxon>
        <taxon>Monochamini</taxon>
        <taxon>Molorchus</taxon>
    </lineage>
</organism>
<evidence type="ECO:0000256" key="4">
    <source>
        <dbReference type="ARBA" id="ARBA00005093"/>
    </source>
</evidence>
<comment type="pathway">
    <text evidence="3">Glycan metabolism; heparin biosynthesis.</text>
</comment>
<gene>
    <name evidence="16" type="ORF">NQ317_000075</name>
</gene>
<keyword evidence="10 13" id="KW-0472">Membrane</keyword>
<evidence type="ECO:0000313" key="16">
    <source>
        <dbReference type="EMBL" id="KAJ8969578.1"/>
    </source>
</evidence>
<evidence type="ECO:0000256" key="13">
    <source>
        <dbReference type="SAM" id="Phobius"/>
    </source>
</evidence>
<dbReference type="EMBL" id="JAPWTJ010001775">
    <property type="protein sequence ID" value="KAJ8969578.1"/>
    <property type="molecule type" value="Genomic_DNA"/>
</dbReference>
<evidence type="ECO:0000256" key="6">
    <source>
        <dbReference type="ARBA" id="ARBA00012087"/>
    </source>
</evidence>
<proteinExistence type="inferred from homology"/>
<reference evidence="16" key="1">
    <citation type="journal article" date="2023" name="Insect Mol. Biol.">
        <title>Genome sequencing provides insights into the evolution of gene families encoding plant cell wall-degrading enzymes in longhorned beetles.</title>
        <authorList>
            <person name="Shin N.R."/>
            <person name="Okamura Y."/>
            <person name="Kirsch R."/>
            <person name="Pauchet Y."/>
        </authorList>
    </citation>
    <scope>NUCLEOTIDE SEQUENCE</scope>
    <source>
        <strain evidence="16">MMC_N1</strain>
    </source>
</reference>
<keyword evidence="11" id="KW-0413">Isomerase</keyword>
<dbReference type="PANTHER" id="PTHR13174:SF3">
    <property type="entry name" value="D-GLUCURONYL C5-EPIMERASE"/>
    <property type="match status" value="1"/>
</dbReference>
<dbReference type="PANTHER" id="PTHR13174">
    <property type="entry name" value="D-GLUCURONYL C5-EPIMERASE"/>
    <property type="match status" value="1"/>
</dbReference>
<evidence type="ECO:0000256" key="11">
    <source>
        <dbReference type="ARBA" id="ARBA00023235"/>
    </source>
</evidence>
<dbReference type="InterPro" id="IPR039721">
    <property type="entry name" value="C5-epimerase"/>
</dbReference>
<dbReference type="InterPro" id="IPR010598">
    <property type="entry name" value="C5-epim_C"/>
</dbReference>
<evidence type="ECO:0000256" key="2">
    <source>
        <dbReference type="ARBA" id="ARBA00004606"/>
    </source>
</evidence>